<evidence type="ECO:0000313" key="3">
    <source>
        <dbReference type="Proteomes" id="UP000095751"/>
    </source>
</evidence>
<name>A0A1E7ENB7_9STRA</name>
<organism evidence="2 3">
    <name type="scientific">Fragilariopsis cylindrus CCMP1102</name>
    <dbReference type="NCBI Taxonomy" id="635003"/>
    <lineage>
        <taxon>Eukaryota</taxon>
        <taxon>Sar</taxon>
        <taxon>Stramenopiles</taxon>
        <taxon>Ochrophyta</taxon>
        <taxon>Bacillariophyta</taxon>
        <taxon>Bacillariophyceae</taxon>
        <taxon>Bacillariophycidae</taxon>
        <taxon>Bacillariales</taxon>
        <taxon>Bacillariaceae</taxon>
        <taxon>Fragilariopsis</taxon>
    </lineage>
</organism>
<dbReference type="EMBL" id="KV784385">
    <property type="protein sequence ID" value="OEU07459.1"/>
    <property type="molecule type" value="Genomic_DNA"/>
</dbReference>
<dbReference type="OrthoDB" id="10663587at2759"/>
<feature type="region of interest" description="Disordered" evidence="1">
    <location>
        <begin position="120"/>
        <end position="147"/>
    </location>
</feature>
<reference evidence="2 3" key="1">
    <citation type="submission" date="2016-09" db="EMBL/GenBank/DDBJ databases">
        <title>Extensive genetic diversity and differential bi-allelic expression allows diatom success in the polar Southern Ocean.</title>
        <authorList>
            <consortium name="DOE Joint Genome Institute"/>
            <person name="Mock T."/>
            <person name="Otillar R.P."/>
            <person name="Strauss J."/>
            <person name="Dupont C."/>
            <person name="Frickenhaus S."/>
            <person name="Maumus F."/>
            <person name="Mcmullan M."/>
            <person name="Sanges R."/>
            <person name="Schmutz J."/>
            <person name="Toseland A."/>
            <person name="Valas R."/>
            <person name="Veluchamy A."/>
            <person name="Ward B.J."/>
            <person name="Allen A."/>
            <person name="Barry K."/>
            <person name="Falciatore A."/>
            <person name="Ferrante M."/>
            <person name="Fortunato A.E."/>
            <person name="Gloeckner G."/>
            <person name="Gruber A."/>
            <person name="Hipkin R."/>
            <person name="Janech M."/>
            <person name="Kroth P."/>
            <person name="Leese F."/>
            <person name="Lindquist E."/>
            <person name="Lyon B.R."/>
            <person name="Martin J."/>
            <person name="Mayer C."/>
            <person name="Parker M."/>
            <person name="Quesneville H."/>
            <person name="Raymond J."/>
            <person name="Uhlig C."/>
            <person name="Valentin K.U."/>
            <person name="Worden A.Z."/>
            <person name="Armbrust E.V."/>
            <person name="Bowler C."/>
            <person name="Green B."/>
            <person name="Moulton V."/>
            <person name="Van Oosterhout C."/>
            <person name="Grigoriev I."/>
        </authorList>
    </citation>
    <scope>NUCLEOTIDE SEQUENCE [LARGE SCALE GENOMIC DNA]</scope>
    <source>
        <strain evidence="2 3">CCMP1102</strain>
    </source>
</reference>
<sequence length="225" mass="25568">MQVGTMSFSSDHHPHKEYGELFEWDDTTSKLTGSAAAATAPPPPPPEQRSRSPQLRRLSSARRYSEMSMDLCDLQDWLDEEGEDGDDSNNANSRIAYNNYSISTASDHTYNQNQLDCVQETDSDGEDLETDSDDEDDDDGFAGSGEYSNYRGRRCRGVHSSNLKLDGIPDDLQFAATARLEEIQEFETPDNEDYHLLWYTAHELQKMIDGRRVEESIERNNNIVR</sequence>
<accession>A0A1E7ENB7</accession>
<evidence type="ECO:0000313" key="2">
    <source>
        <dbReference type="EMBL" id="OEU07459.1"/>
    </source>
</evidence>
<proteinExistence type="predicted"/>
<keyword evidence="3" id="KW-1185">Reference proteome</keyword>
<dbReference type="KEGG" id="fcy:FRACYDRAFT_250874"/>
<feature type="compositionally biased region" description="Acidic residues" evidence="1">
    <location>
        <begin position="120"/>
        <end position="140"/>
    </location>
</feature>
<dbReference type="InParanoid" id="A0A1E7ENB7"/>
<gene>
    <name evidence="2" type="ORF">FRACYDRAFT_250874</name>
</gene>
<feature type="compositionally biased region" description="Low complexity" evidence="1">
    <location>
        <begin position="51"/>
        <end position="62"/>
    </location>
</feature>
<protein>
    <submittedName>
        <fullName evidence="2">Uncharacterized protein</fullName>
    </submittedName>
</protein>
<evidence type="ECO:0000256" key="1">
    <source>
        <dbReference type="SAM" id="MobiDB-lite"/>
    </source>
</evidence>
<dbReference type="Proteomes" id="UP000095751">
    <property type="component" value="Unassembled WGS sequence"/>
</dbReference>
<feature type="compositionally biased region" description="Basic and acidic residues" evidence="1">
    <location>
        <begin position="10"/>
        <end position="19"/>
    </location>
</feature>
<feature type="region of interest" description="Disordered" evidence="1">
    <location>
        <begin position="1"/>
        <end position="65"/>
    </location>
</feature>
<dbReference type="AlphaFoldDB" id="A0A1E7ENB7"/>